<evidence type="ECO:0000313" key="4">
    <source>
        <dbReference type="Proteomes" id="UP001161422"/>
    </source>
</evidence>
<dbReference type="AlphaFoldDB" id="A0AA37RUL5"/>
<dbReference type="EC" id="3.1.4.58" evidence="2"/>
<dbReference type="InterPro" id="IPR009097">
    <property type="entry name" value="Cyclic_Pdiesterase"/>
</dbReference>
<feature type="short sequence motif" description="HXTX 1" evidence="2">
    <location>
        <begin position="38"/>
        <end position="41"/>
    </location>
</feature>
<dbReference type="SUPFAM" id="SSF55144">
    <property type="entry name" value="LigT-like"/>
    <property type="match status" value="1"/>
</dbReference>
<dbReference type="NCBIfam" id="TIGR02258">
    <property type="entry name" value="2_5_ligase"/>
    <property type="match status" value="1"/>
</dbReference>
<proteinExistence type="inferred from homology"/>
<dbReference type="Pfam" id="PF13563">
    <property type="entry name" value="2_5_RNA_ligase2"/>
    <property type="match status" value="1"/>
</dbReference>
<comment type="catalytic activity">
    <reaction evidence="2">
        <text>a 3'-end 2',3'-cyclophospho-ribonucleotide-RNA + H2O = a 3'-end 2'-phospho-ribonucleotide-RNA + H(+)</text>
        <dbReference type="Rhea" id="RHEA:11828"/>
        <dbReference type="Rhea" id="RHEA-COMP:10464"/>
        <dbReference type="Rhea" id="RHEA-COMP:17353"/>
        <dbReference type="ChEBI" id="CHEBI:15377"/>
        <dbReference type="ChEBI" id="CHEBI:15378"/>
        <dbReference type="ChEBI" id="CHEBI:83064"/>
        <dbReference type="ChEBI" id="CHEBI:173113"/>
        <dbReference type="EC" id="3.1.4.58"/>
    </reaction>
</comment>
<comment type="function">
    <text evidence="2">Hydrolyzes RNA 2',3'-cyclic phosphodiester to an RNA 2'-phosphomonoester.</text>
</comment>
<comment type="caution">
    <text evidence="3">The sequence shown here is derived from an EMBL/GenBank/DDBJ whole genome shotgun (WGS) entry which is preliminary data.</text>
</comment>
<protein>
    <recommendedName>
        <fullName evidence="2">RNA 2',3'-cyclic phosphodiesterase</fullName>
        <shortName evidence="2">RNA 2',3'-CPDase</shortName>
        <ecNumber evidence="2">3.1.4.58</ecNumber>
    </recommendedName>
</protein>
<dbReference type="PANTHER" id="PTHR35561:SF1">
    <property type="entry name" value="RNA 2',3'-CYCLIC PHOSPHODIESTERASE"/>
    <property type="match status" value="1"/>
</dbReference>
<dbReference type="Proteomes" id="UP001161422">
    <property type="component" value="Unassembled WGS sequence"/>
</dbReference>
<evidence type="ECO:0000313" key="3">
    <source>
        <dbReference type="EMBL" id="GLP95626.1"/>
    </source>
</evidence>
<keyword evidence="4" id="KW-1185">Reference proteome</keyword>
<reference evidence="3" key="1">
    <citation type="journal article" date="2014" name="Int. J. Syst. Evol. Microbiol.">
        <title>Complete genome sequence of Corynebacterium casei LMG S-19264T (=DSM 44701T), isolated from a smear-ripened cheese.</title>
        <authorList>
            <consortium name="US DOE Joint Genome Institute (JGI-PGF)"/>
            <person name="Walter F."/>
            <person name="Albersmeier A."/>
            <person name="Kalinowski J."/>
            <person name="Ruckert C."/>
        </authorList>
    </citation>
    <scope>NUCLEOTIDE SEQUENCE</scope>
    <source>
        <strain evidence="3">NBRC 101628</strain>
    </source>
</reference>
<dbReference type="GO" id="GO:0008664">
    <property type="term" value="F:RNA 2',3'-cyclic 3'-phosphodiesterase activity"/>
    <property type="evidence" value="ECO:0007669"/>
    <property type="project" value="UniProtKB-EC"/>
</dbReference>
<dbReference type="GO" id="GO:0004113">
    <property type="term" value="F:2',3'-cyclic-nucleotide 3'-phosphodiesterase activity"/>
    <property type="evidence" value="ECO:0007669"/>
    <property type="project" value="InterPro"/>
</dbReference>
<evidence type="ECO:0000256" key="2">
    <source>
        <dbReference type="HAMAP-Rule" id="MF_01940"/>
    </source>
</evidence>
<comment type="similarity">
    <text evidence="2">Belongs to the 2H phosphoesterase superfamily. ThpR family.</text>
</comment>
<accession>A0AA37RUL5</accession>
<dbReference type="RefSeq" id="WP_095505619.1">
    <property type="nucleotide sequence ID" value="NZ_BSNC01000003.1"/>
</dbReference>
<dbReference type="Gene3D" id="3.90.1140.10">
    <property type="entry name" value="Cyclic phosphodiesterase"/>
    <property type="match status" value="1"/>
</dbReference>
<feature type="active site" description="Proton acceptor" evidence="2">
    <location>
        <position position="120"/>
    </location>
</feature>
<comment type="caution">
    <text evidence="2">Lacks conserved residue(s) required for the propagation of feature annotation.</text>
</comment>
<feature type="active site" description="Proton donor" evidence="2">
    <location>
        <position position="38"/>
    </location>
</feature>
<dbReference type="EMBL" id="BSNC01000003">
    <property type="protein sequence ID" value="GLP95626.1"/>
    <property type="molecule type" value="Genomic_DNA"/>
</dbReference>
<organism evidence="3 4">
    <name type="scientific">Paraferrimonas sedimenticola</name>
    <dbReference type="NCBI Taxonomy" id="375674"/>
    <lineage>
        <taxon>Bacteria</taxon>
        <taxon>Pseudomonadati</taxon>
        <taxon>Pseudomonadota</taxon>
        <taxon>Gammaproteobacteria</taxon>
        <taxon>Alteromonadales</taxon>
        <taxon>Ferrimonadaceae</taxon>
        <taxon>Paraferrimonas</taxon>
    </lineage>
</organism>
<dbReference type="PANTHER" id="PTHR35561">
    <property type="entry name" value="RNA 2',3'-CYCLIC PHOSPHODIESTERASE"/>
    <property type="match status" value="1"/>
</dbReference>
<name>A0AA37RUL5_9GAMM</name>
<dbReference type="InterPro" id="IPR004175">
    <property type="entry name" value="RNA_CPDase"/>
</dbReference>
<sequence>MNRLFAAIKVNSTASQQICQLQSGFGRDGRIIPKDNLHITLAFFGLTREAVQLELVEAIQAVPKRKFSLCFDTLSIWPNSRLRCLETSQCPQALAELARDLRGLSARYGLHQSLHPYRPHISLQRNLPQTTGQWQTSCALAQPIIIWPSHFQLFRSQLGPSGPHYQPIASWSLHKDG</sequence>
<dbReference type="HAMAP" id="MF_01940">
    <property type="entry name" value="RNA_CPDase"/>
    <property type="match status" value="1"/>
</dbReference>
<gene>
    <name evidence="3" type="primary">ligT</name>
    <name evidence="3" type="ORF">GCM10007895_09320</name>
</gene>
<keyword evidence="1 2" id="KW-0378">Hydrolase</keyword>
<evidence type="ECO:0000256" key="1">
    <source>
        <dbReference type="ARBA" id="ARBA00022801"/>
    </source>
</evidence>
<reference evidence="3" key="2">
    <citation type="submission" date="2023-01" db="EMBL/GenBank/DDBJ databases">
        <title>Draft genome sequence of Paraferrimonas sedimenticola strain NBRC 101628.</title>
        <authorList>
            <person name="Sun Q."/>
            <person name="Mori K."/>
        </authorList>
    </citation>
    <scope>NUCLEOTIDE SEQUENCE</scope>
    <source>
        <strain evidence="3">NBRC 101628</strain>
    </source>
</reference>